<evidence type="ECO:0000313" key="1">
    <source>
        <dbReference type="EMBL" id="KAE8388257.1"/>
    </source>
</evidence>
<dbReference type="Proteomes" id="UP000326877">
    <property type="component" value="Unassembled WGS sequence"/>
</dbReference>
<reference evidence="1" key="1">
    <citation type="submission" date="2019-04" db="EMBL/GenBank/DDBJ databases">
        <title>Friends and foes A comparative genomics studyof 23 Aspergillus species from section Flavi.</title>
        <authorList>
            <consortium name="DOE Joint Genome Institute"/>
            <person name="Kjaerbolling I."/>
            <person name="Vesth T."/>
            <person name="Frisvad J.C."/>
            <person name="Nybo J.L."/>
            <person name="Theobald S."/>
            <person name="Kildgaard S."/>
            <person name="Isbrandt T."/>
            <person name="Kuo A."/>
            <person name="Sato A."/>
            <person name="Lyhne E.K."/>
            <person name="Kogle M.E."/>
            <person name="Wiebenga A."/>
            <person name="Kun R.S."/>
            <person name="Lubbers R.J."/>
            <person name="Makela M.R."/>
            <person name="Barry K."/>
            <person name="Chovatia M."/>
            <person name="Clum A."/>
            <person name="Daum C."/>
            <person name="Haridas S."/>
            <person name="He G."/>
            <person name="LaButti K."/>
            <person name="Lipzen A."/>
            <person name="Mondo S."/>
            <person name="Riley R."/>
            <person name="Salamov A."/>
            <person name="Simmons B.A."/>
            <person name="Magnuson J.K."/>
            <person name="Henrissat B."/>
            <person name="Mortensen U.H."/>
            <person name="Larsen T.O."/>
            <person name="Devries R.P."/>
            <person name="Grigoriev I.V."/>
            <person name="Machida M."/>
            <person name="Baker S.E."/>
            <person name="Andersen M.R."/>
        </authorList>
    </citation>
    <scope>NUCLEOTIDE SEQUENCE [LARGE SCALE GENOMIC DNA]</scope>
    <source>
        <strain evidence="1">IBT 14317</strain>
    </source>
</reference>
<name>A0A5N7C3H1_PETAA</name>
<dbReference type="OrthoDB" id="4167490at2759"/>
<organism evidence="1">
    <name type="scientific">Petromyces alliaceus</name>
    <name type="common">Aspergillus alliaceus</name>
    <dbReference type="NCBI Taxonomy" id="209559"/>
    <lineage>
        <taxon>Eukaryota</taxon>
        <taxon>Fungi</taxon>
        <taxon>Dikarya</taxon>
        <taxon>Ascomycota</taxon>
        <taxon>Pezizomycotina</taxon>
        <taxon>Eurotiomycetes</taxon>
        <taxon>Eurotiomycetidae</taxon>
        <taxon>Eurotiales</taxon>
        <taxon>Aspergillaceae</taxon>
        <taxon>Aspergillus</taxon>
        <taxon>Aspergillus subgen. Circumdati</taxon>
    </lineage>
</organism>
<dbReference type="AlphaFoldDB" id="A0A5N7C3H1"/>
<sequence length="342" mass="40121">MRQMSELLPPGQDRCHLENLPVEILQEIFFRCLEFNLPRASLYISRVLSNSTIYTWLIRLGFSSANLGSKNDFFTPDFLPPPLNYFALSEQQRRDLQNDILASRWCTLPLIRKCQREYVEHAIRRRCGNLHLAPEDQYALANVKNRFGDLEGCDKGWGGSRSKGDMILKARDRDTDEDYKVAIWFHFGAFQVRKPNKLFTDFDLFRLPCCLPELPPRMPGKLLGAPWTDTKLEFLQLLSMEAYIDEDDSFDRSRRLLRQVIRDRDFATFQRLISMHIRCQCYKYPLPWPVLPNHFQVALKYADKYDDPFIKLLVEQRWEDIPANLLHLKDNLMAKAGTGHIC</sequence>
<dbReference type="EMBL" id="ML735281">
    <property type="protein sequence ID" value="KAE8388257.1"/>
    <property type="molecule type" value="Genomic_DNA"/>
</dbReference>
<proteinExistence type="predicted"/>
<protein>
    <submittedName>
        <fullName evidence="1">Uncharacterized protein</fullName>
    </submittedName>
</protein>
<accession>A0A5N7C3H1</accession>
<gene>
    <name evidence="1" type="ORF">BDV23DRAFT_115229</name>
</gene>